<sequence length="169" mass="19377">MITGVLLPFAFCSALLLHPVHETYAELEWNADSRSCEVALRIHVLDEQWMRRSIDAEINSNWQADYLRKHVYFDRKIVKGDDGKEVATGKPIQWIGRKVEGAHAWWFFEVECKDSEPPKSVDNRLLFDREANYQHRVVVLGQKDDTGKSPSGVITLRHPSLKLSLGAPH</sequence>
<accession>A0ABT7PGQ5</accession>
<organism evidence="1 2">
    <name type="scientific">Roseiconus lacunae</name>
    <dbReference type="NCBI Taxonomy" id="2605694"/>
    <lineage>
        <taxon>Bacteria</taxon>
        <taxon>Pseudomonadati</taxon>
        <taxon>Planctomycetota</taxon>
        <taxon>Planctomycetia</taxon>
        <taxon>Pirellulales</taxon>
        <taxon>Pirellulaceae</taxon>
        <taxon>Roseiconus</taxon>
    </lineage>
</organism>
<dbReference type="Proteomes" id="UP001239462">
    <property type="component" value="Unassembled WGS sequence"/>
</dbReference>
<keyword evidence="2" id="KW-1185">Reference proteome</keyword>
<dbReference type="EMBL" id="JASZZN010000006">
    <property type="protein sequence ID" value="MDM4015665.1"/>
    <property type="molecule type" value="Genomic_DNA"/>
</dbReference>
<gene>
    <name evidence="1" type="ORF">QTN89_09510</name>
</gene>
<evidence type="ECO:0000313" key="2">
    <source>
        <dbReference type="Proteomes" id="UP001239462"/>
    </source>
</evidence>
<dbReference type="Pfam" id="PF20420">
    <property type="entry name" value="DUF6702"/>
    <property type="match status" value="1"/>
</dbReference>
<proteinExistence type="predicted"/>
<comment type="caution">
    <text evidence="1">The sequence shown here is derived from an EMBL/GenBank/DDBJ whole genome shotgun (WGS) entry which is preliminary data.</text>
</comment>
<dbReference type="RefSeq" id="WP_160149520.1">
    <property type="nucleotide sequence ID" value="NZ_JAJMQV010000015.1"/>
</dbReference>
<protein>
    <submittedName>
        <fullName evidence="1">Uncharacterized protein</fullName>
    </submittedName>
</protein>
<name>A0ABT7PGQ5_9BACT</name>
<evidence type="ECO:0000313" key="1">
    <source>
        <dbReference type="EMBL" id="MDM4015665.1"/>
    </source>
</evidence>
<dbReference type="InterPro" id="IPR046525">
    <property type="entry name" value="DUF6702"/>
</dbReference>
<reference evidence="1 2" key="1">
    <citation type="submission" date="2023-06" db="EMBL/GenBank/DDBJ databases">
        <title>Roseiconus lacunae JC819 isolated from Gulf of Mannar region, Tamil Nadu.</title>
        <authorList>
            <person name="Pk S."/>
            <person name="Ch S."/>
            <person name="Ch V.R."/>
        </authorList>
    </citation>
    <scope>NUCLEOTIDE SEQUENCE [LARGE SCALE GENOMIC DNA]</scope>
    <source>
        <strain evidence="1 2">JC819</strain>
    </source>
</reference>